<organism evidence="2 3">
    <name type="scientific">Tahibacter harae</name>
    <dbReference type="NCBI Taxonomy" id="2963937"/>
    <lineage>
        <taxon>Bacteria</taxon>
        <taxon>Pseudomonadati</taxon>
        <taxon>Pseudomonadota</taxon>
        <taxon>Gammaproteobacteria</taxon>
        <taxon>Lysobacterales</taxon>
        <taxon>Rhodanobacteraceae</taxon>
        <taxon>Tahibacter</taxon>
    </lineage>
</organism>
<reference evidence="2" key="1">
    <citation type="submission" date="2022-07" db="EMBL/GenBank/DDBJ databases">
        <title>Tahibacter sp., a new gammaproteobacterium isolated from the silt sample collected at pig farm.</title>
        <authorList>
            <person name="Chen H."/>
        </authorList>
    </citation>
    <scope>NUCLEOTIDE SEQUENCE</scope>
    <source>
        <strain evidence="2">P2K</strain>
    </source>
</reference>
<accession>A0ABT1QSD0</accession>
<dbReference type="Proteomes" id="UP001165498">
    <property type="component" value="Unassembled WGS sequence"/>
</dbReference>
<evidence type="ECO:0000313" key="2">
    <source>
        <dbReference type="EMBL" id="MCQ4165190.1"/>
    </source>
</evidence>
<feature type="compositionally biased region" description="Polar residues" evidence="1">
    <location>
        <begin position="49"/>
        <end position="58"/>
    </location>
</feature>
<feature type="region of interest" description="Disordered" evidence="1">
    <location>
        <begin position="39"/>
        <end position="58"/>
    </location>
</feature>
<keyword evidence="3" id="KW-1185">Reference proteome</keyword>
<feature type="compositionally biased region" description="Low complexity" evidence="1">
    <location>
        <begin position="39"/>
        <end position="48"/>
    </location>
</feature>
<sequence length="58" mass="6100">MIGGFAARRGPAREFAGNAMMLPNPQTGKWVACMLSARRTAAAPAPDTNPQSSIPNFP</sequence>
<protein>
    <submittedName>
        <fullName evidence="2">Uncharacterized protein</fullName>
    </submittedName>
</protein>
<evidence type="ECO:0000256" key="1">
    <source>
        <dbReference type="SAM" id="MobiDB-lite"/>
    </source>
</evidence>
<evidence type="ECO:0000313" key="3">
    <source>
        <dbReference type="Proteomes" id="UP001165498"/>
    </source>
</evidence>
<name>A0ABT1QSD0_9GAMM</name>
<dbReference type="RefSeq" id="WP_255914270.1">
    <property type="nucleotide sequence ID" value="NZ_JANFQO010000008.1"/>
</dbReference>
<gene>
    <name evidence="2" type="ORF">NM961_10760</name>
</gene>
<comment type="caution">
    <text evidence="2">The sequence shown here is derived from an EMBL/GenBank/DDBJ whole genome shotgun (WGS) entry which is preliminary data.</text>
</comment>
<dbReference type="EMBL" id="JANFQO010000008">
    <property type="protein sequence ID" value="MCQ4165190.1"/>
    <property type="molecule type" value="Genomic_DNA"/>
</dbReference>
<proteinExistence type="predicted"/>